<sequence length="60" mass="6193">MEEAGRKLVVIGTAWNTGDGTGAYNCSPDKSITQSVQLSIANLTVSHALTLVHAPASPRG</sequence>
<gene>
    <name evidence="1" type="ORF">EYF80_040396</name>
</gene>
<proteinExistence type="predicted"/>
<reference evidence="1 2" key="1">
    <citation type="submission" date="2019-03" db="EMBL/GenBank/DDBJ databases">
        <title>First draft genome of Liparis tanakae, snailfish: a comprehensive survey of snailfish specific genes.</title>
        <authorList>
            <person name="Kim W."/>
            <person name="Song I."/>
            <person name="Jeong J.-H."/>
            <person name="Kim D."/>
            <person name="Kim S."/>
            <person name="Ryu S."/>
            <person name="Song J.Y."/>
            <person name="Lee S.K."/>
        </authorList>
    </citation>
    <scope>NUCLEOTIDE SEQUENCE [LARGE SCALE GENOMIC DNA]</scope>
    <source>
        <tissue evidence="1">Muscle</tissue>
    </source>
</reference>
<name>A0A4Z2G990_9TELE</name>
<dbReference type="EMBL" id="SRLO01000658">
    <property type="protein sequence ID" value="TNN49384.1"/>
    <property type="molecule type" value="Genomic_DNA"/>
</dbReference>
<evidence type="ECO:0000313" key="2">
    <source>
        <dbReference type="Proteomes" id="UP000314294"/>
    </source>
</evidence>
<accession>A0A4Z2G990</accession>
<evidence type="ECO:0000313" key="1">
    <source>
        <dbReference type="EMBL" id="TNN49384.1"/>
    </source>
</evidence>
<organism evidence="1 2">
    <name type="scientific">Liparis tanakae</name>
    <name type="common">Tanaka's snailfish</name>
    <dbReference type="NCBI Taxonomy" id="230148"/>
    <lineage>
        <taxon>Eukaryota</taxon>
        <taxon>Metazoa</taxon>
        <taxon>Chordata</taxon>
        <taxon>Craniata</taxon>
        <taxon>Vertebrata</taxon>
        <taxon>Euteleostomi</taxon>
        <taxon>Actinopterygii</taxon>
        <taxon>Neopterygii</taxon>
        <taxon>Teleostei</taxon>
        <taxon>Neoteleostei</taxon>
        <taxon>Acanthomorphata</taxon>
        <taxon>Eupercaria</taxon>
        <taxon>Perciformes</taxon>
        <taxon>Cottioidei</taxon>
        <taxon>Cottales</taxon>
        <taxon>Liparidae</taxon>
        <taxon>Liparis</taxon>
    </lineage>
</organism>
<keyword evidence="2" id="KW-1185">Reference proteome</keyword>
<comment type="caution">
    <text evidence="1">The sequence shown here is derived from an EMBL/GenBank/DDBJ whole genome shotgun (WGS) entry which is preliminary data.</text>
</comment>
<protein>
    <submittedName>
        <fullName evidence="1">Uncharacterized protein</fullName>
    </submittedName>
</protein>
<dbReference type="Proteomes" id="UP000314294">
    <property type="component" value="Unassembled WGS sequence"/>
</dbReference>
<dbReference type="AlphaFoldDB" id="A0A4Z2G990"/>